<dbReference type="InterPro" id="IPR015421">
    <property type="entry name" value="PyrdxlP-dep_Trfase_major"/>
</dbReference>
<sequence>MKERYRLADRVDRLGVETAFLVAAHAAAHAAAGNRVFPFHLGDMNLATPPHIGEAACRALRAGKTGYTPSVGIPELREALAEDFRRTRGTSYTADHVAIQPGGKPVIAKFLLALMNPGDEVLYPNPGFPIYESQIQFHGGVAVPYGVVPGETNFTFDIDGLEASINERTRLLIVNDLHNPTSAECSAEDRRRIAELAVRHDLIVLLDEAYFDIHYDGRSTSIVSEPGMEERSVILYTFSKRFAMTGWRLGAALGPKEIISIIGKMNVNDESCANHFVQWAAVEALTGDQQPVQEILAELQRRRDCCVDLLNDIEGVTCYRPDATFYLWPDVTAAMANKGFTAYQAFLSTILQETGVSMCARSHFGTPLPGEDRFFLRLAYSGIGVDDIEEGLRRLKAFLEG</sequence>
<comment type="similarity">
    <text evidence="2">Belongs to the class-I pyridoxal-phosphate-dependent aminotransferase family.</text>
</comment>
<dbReference type="SUPFAM" id="SSF53383">
    <property type="entry name" value="PLP-dependent transferases"/>
    <property type="match status" value="1"/>
</dbReference>
<evidence type="ECO:0000256" key="4">
    <source>
        <dbReference type="ARBA" id="ARBA00022679"/>
    </source>
</evidence>
<dbReference type="PANTHER" id="PTHR46383">
    <property type="entry name" value="ASPARTATE AMINOTRANSFERASE"/>
    <property type="match status" value="1"/>
</dbReference>
<evidence type="ECO:0000256" key="5">
    <source>
        <dbReference type="ARBA" id="ARBA00022898"/>
    </source>
</evidence>
<gene>
    <name evidence="7" type="ORF">SAMN02745124_00401</name>
</gene>
<keyword evidence="4 7" id="KW-0808">Transferase</keyword>
<dbReference type="STRING" id="1121409.SAMN02745124_00401"/>
<dbReference type="Gene3D" id="3.90.1150.10">
    <property type="entry name" value="Aspartate Aminotransferase, domain 1"/>
    <property type="match status" value="1"/>
</dbReference>
<dbReference type="RefSeq" id="WP_073373131.1">
    <property type="nucleotide sequence ID" value="NZ_FQXS01000001.1"/>
</dbReference>
<reference evidence="7 8" key="1">
    <citation type="submission" date="2016-11" db="EMBL/GenBank/DDBJ databases">
        <authorList>
            <person name="Jaros S."/>
            <person name="Januszkiewicz K."/>
            <person name="Wedrychowicz H."/>
        </authorList>
    </citation>
    <scope>NUCLEOTIDE SEQUENCE [LARGE SCALE GENOMIC DNA]</scope>
    <source>
        <strain evidence="7 8">DSM 9705</strain>
    </source>
</reference>
<dbReference type="InterPro" id="IPR015424">
    <property type="entry name" value="PyrdxlP-dep_Trfase"/>
</dbReference>
<dbReference type="PANTHER" id="PTHR46383:SF1">
    <property type="entry name" value="ASPARTATE AMINOTRANSFERASE"/>
    <property type="match status" value="1"/>
</dbReference>
<keyword evidence="5" id="KW-0663">Pyridoxal phosphate</keyword>
<dbReference type="GO" id="GO:0008483">
    <property type="term" value="F:transaminase activity"/>
    <property type="evidence" value="ECO:0007669"/>
    <property type="project" value="UniProtKB-KW"/>
</dbReference>
<keyword evidence="8" id="KW-1185">Reference proteome</keyword>
<feature type="domain" description="Aminotransferase class I/classII large" evidence="6">
    <location>
        <begin position="42"/>
        <end position="395"/>
    </location>
</feature>
<accession>A0A1M5SK44</accession>
<evidence type="ECO:0000256" key="1">
    <source>
        <dbReference type="ARBA" id="ARBA00001933"/>
    </source>
</evidence>
<evidence type="ECO:0000313" key="8">
    <source>
        <dbReference type="Proteomes" id="UP000184139"/>
    </source>
</evidence>
<evidence type="ECO:0000256" key="2">
    <source>
        <dbReference type="ARBA" id="ARBA00007441"/>
    </source>
</evidence>
<dbReference type="GO" id="GO:0006520">
    <property type="term" value="P:amino acid metabolic process"/>
    <property type="evidence" value="ECO:0007669"/>
    <property type="project" value="InterPro"/>
</dbReference>
<dbReference type="CDD" id="cd00609">
    <property type="entry name" value="AAT_like"/>
    <property type="match status" value="1"/>
</dbReference>
<dbReference type="OrthoDB" id="9804474at2"/>
<dbReference type="Pfam" id="PF00155">
    <property type="entry name" value="Aminotran_1_2"/>
    <property type="match status" value="1"/>
</dbReference>
<name>A0A1M5SK44_9BACT</name>
<evidence type="ECO:0000313" key="7">
    <source>
        <dbReference type="EMBL" id="SHH38967.1"/>
    </source>
</evidence>
<dbReference type="GO" id="GO:0030170">
    <property type="term" value="F:pyridoxal phosphate binding"/>
    <property type="evidence" value="ECO:0007669"/>
    <property type="project" value="InterPro"/>
</dbReference>
<dbReference type="EMBL" id="FQXS01000001">
    <property type="protein sequence ID" value="SHH38967.1"/>
    <property type="molecule type" value="Genomic_DNA"/>
</dbReference>
<dbReference type="InterPro" id="IPR004839">
    <property type="entry name" value="Aminotransferase_I/II_large"/>
</dbReference>
<organism evidence="7 8">
    <name type="scientific">Desulfofustis glycolicus DSM 9705</name>
    <dbReference type="NCBI Taxonomy" id="1121409"/>
    <lineage>
        <taxon>Bacteria</taxon>
        <taxon>Pseudomonadati</taxon>
        <taxon>Thermodesulfobacteriota</taxon>
        <taxon>Desulfobulbia</taxon>
        <taxon>Desulfobulbales</taxon>
        <taxon>Desulfocapsaceae</taxon>
        <taxon>Desulfofustis</taxon>
    </lineage>
</organism>
<dbReference type="Gene3D" id="3.40.640.10">
    <property type="entry name" value="Type I PLP-dependent aspartate aminotransferase-like (Major domain)"/>
    <property type="match status" value="1"/>
</dbReference>
<dbReference type="Proteomes" id="UP000184139">
    <property type="component" value="Unassembled WGS sequence"/>
</dbReference>
<proteinExistence type="inferred from homology"/>
<dbReference type="InterPro" id="IPR050596">
    <property type="entry name" value="AspAT/PAT-like"/>
</dbReference>
<dbReference type="InterPro" id="IPR015422">
    <property type="entry name" value="PyrdxlP-dep_Trfase_small"/>
</dbReference>
<protein>
    <submittedName>
        <fullName evidence="7">Aspartate/methionine/tyrosine aminotransferase</fullName>
    </submittedName>
</protein>
<comment type="cofactor">
    <cofactor evidence="1">
        <name>pyridoxal 5'-phosphate</name>
        <dbReference type="ChEBI" id="CHEBI:597326"/>
    </cofactor>
</comment>
<evidence type="ECO:0000259" key="6">
    <source>
        <dbReference type="Pfam" id="PF00155"/>
    </source>
</evidence>
<keyword evidence="3 7" id="KW-0032">Aminotransferase</keyword>
<dbReference type="AlphaFoldDB" id="A0A1M5SK44"/>
<evidence type="ECO:0000256" key="3">
    <source>
        <dbReference type="ARBA" id="ARBA00022576"/>
    </source>
</evidence>